<feature type="region of interest" description="Disordered" evidence="1">
    <location>
        <begin position="527"/>
        <end position="632"/>
    </location>
</feature>
<reference evidence="2 3" key="1">
    <citation type="journal article" date="2018" name="Mol. Plant">
        <title>The genome of Artemisia annua provides insight into the evolution of Asteraceae family and artemisinin biosynthesis.</title>
        <authorList>
            <person name="Shen Q."/>
            <person name="Zhang L."/>
            <person name="Liao Z."/>
            <person name="Wang S."/>
            <person name="Yan T."/>
            <person name="Shi P."/>
            <person name="Liu M."/>
            <person name="Fu X."/>
            <person name="Pan Q."/>
            <person name="Wang Y."/>
            <person name="Lv Z."/>
            <person name="Lu X."/>
            <person name="Zhang F."/>
            <person name="Jiang W."/>
            <person name="Ma Y."/>
            <person name="Chen M."/>
            <person name="Hao X."/>
            <person name="Li L."/>
            <person name="Tang Y."/>
            <person name="Lv G."/>
            <person name="Zhou Y."/>
            <person name="Sun X."/>
            <person name="Brodelius P.E."/>
            <person name="Rose J.K.C."/>
            <person name="Tang K."/>
        </authorList>
    </citation>
    <scope>NUCLEOTIDE SEQUENCE [LARGE SCALE GENOMIC DNA]</scope>
    <source>
        <strain evidence="3">cv. Huhao1</strain>
        <tissue evidence="2">Leaf</tissue>
    </source>
</reference>
<comment type="caution">
    <text evidence="2">The sequence shown here is derived from an EMBL/GenBank/DDBJ whole genome shotgun (WGS) entry which is preliminary data.</text>
</comment>
<dbReference type="InterPro" id="IPR038765">
    <property type="entry name" value="Papain-like_cys_pep_sf"/>
</dbReference>
<feature type="compositionally biased region" description="Polar residues" evidence="1">
    <location>
        <begin position="537"/>
        <end position="556"/>
    </location>
</feature>
<dbReference type="Proteomes" id="UP000245207">
    <property type="component" value="Unassembled WGS sequence"/>
</dbReference>
<dbReference type="SUPFAM" id="SSF54001">
    <property type="entry name" value="Cysteine proteinases"/>
    <property type="match status" value="1"/>
</dbReference>
<feature type="compositionally biased region" description="Basic residues" evidence="1">
    <location>
        <begin position="8"/>
        <end position="19"/>
    </location>
</feature>
<gene>
    <name evidence="2" type="ORF">CTI12_AA109620</name>
</gene>
<keyword evidence="3" id="KW-1185">Reference proteome</keyword>
<protein>
    <submittedName>
        <fullName evidence="2">Peptidase C48, SUMO/Sentrin/Ubl1</fullName>
    </submittedName>
</protein>
<feature type="compositionally biased region" description="Polar residues" evidence="1">
    <location>
        <begin position="60"/>
        <end position="72"/>
    </location>
</feature>
<dbReference type="PANTHER" id="PTHR34835">
    <property type="entry name" value="OS07G0283600 PROTEIN-RELATED"/>
    <property type="match status" value="1"/>
</dbReference>
<evidence type="ECO:0000256" key="1">
    <source>
        <dbReference type="SAM" id="MobiDB-lite"/>
    </source>
</evidence>
<feature type="compositionally biased region" description="Acidic residues" evidence="1">
    <location>
        <begin position="84"/>
        <end position="101"/>
    </location>
</feature>
<proteinExistence type="predicted"/>
<dbReference type="AlphaFoldDB" id="A0A2U1PQX0"/>
<organism evidence="2 3">
    <name type="scientific">Artemisia annua</name>
    <name type="common">Sweet wormwood</name>
    <dbReference type="NCBI Taxonomy" id="35608"/>
    <lineage>
        <taxon>Eukaryota</taxon>
        <taxon>Viridiplantae</taxon>
        <taxon>Streptophyta</taxon>
        <taxon>Embryophyta</taxon>
        <taxon>Tracheophyta</taxon>
        <taxon>Spermatophyta</taxon>
        <taxon>Magnoliopsida</taxon>
        <taxon>eudicotyledons</taxon>
        <taxon>Gunneridae</taxon>
        <taxon>Pentapetalae</taxon>
        <taxon>asterids</taxon>
        <taxon>campanulids</taxon>
        <taxon>Asterales</taxon>
        <taxon>Asteraceae</taxon>
        <taxon>Asteroideae</taxon>
        <taxon>Anthemideae</taxon>
        <taxon>Artemisiinae</taxon>
        <taxon>Artemisia</taxon>
    </lineage>
</organism>
<dbReference type="EMBL" id="PKPP01000845">
    <property type="protein sequence ID" value="PWA88117.1"/>
    <property type="molecule type" value="Genomic_DNA"/>
</dbReference>
<dbReference type="PANTHER" id="PTHR34835:SF90">
    <property type="entry name" value="AMINOTRANSFERASE-LIKE PLANT MOBILE DOMAIN-CONTAINING PROTEIN"/>
    <property type="match status" value="1"/>
</dbReference>
<accession>A0A2U1PQX0</accession>
<evidence type="ECO:0000313" key="2">
    <source>
        <dbReference type="EMBL" id="PWA88117.1"/>
    </source>
</evidence>
<feature type="region of interest" description="Disordered" evidence="1">
    <location>
        <begin position="1"/>
        <end position="29"/>
    </location>
</feature>
<name>A0A2U1PQX0_ARTAN</name>
<sequence>MVETSKKTTAKKKDAKKAKNPITDRGKEKRVDDVEKVINTLPFLKTSTKTKKAAEVGKKTMQQPTKPATTSKRFTRGDAKKTIEEEESNQDSEEEEQEEEDKAMSDAMVGLTEMRKKCLKDIGFERFINFPITELPGALLYYVVDKFHPTSMELRLEKGSIKITKQRIHDMIGVPMGKMKLEDLEQRDPDDPFIAEWESQYSNVAKITPAAISTEITSTFDADFIFTINFLTLFASTMGTVDNGAKVFPTVLKHVKENDVISDIDWCGYILECLRTSRHNWEKVKNGDFYYGPATFLCLLYLDSTNFPQFQVMRHRPAMRSWNTQAMRKRIGMEIKENCLGKLEHHEKFDPEEEQTGLNFYKGMDVYNEPLPPKRPETKEEFVEKIEEKFETISNEKTELVETLKEGMQKFKGDKMLFSLCRKYKKVFKDETEVETETEKQIPIEKENEKEIEVKKKKETELGKEKEKPVEKLKGTPILSSEIIKEQSIGEEGPEKISEKEQPDMMGTEELDAYFADDTNFENFISQAKENLEKINESQNRTKNTARKSTSPQQKMTTRRMKSISPPSFSLGISPVASKPAVETDTAAKKTPMIEKTAALETETPKNPKRTRNQVAEETKEEEEPAGKRTKKPSRYLVSPYMNKKTVINTPTKLDEMMVTNALFSMQGNPYEFVFQTEWAWGVATIRDNMQTLAPKLKVDASVIDSFACVLSYEETITNSGAKIKQYFHTGILATAIVNTKKEDEEKQYKEFFANLKSVFKGNPEDSSMDHVELKKLFSRYLASHKHKKASDIATKKTTLMKLKWGTKQNVIDCGVFVMMHMEQYGGETLKNWKFDFPKEGQDQELEIIRMRIKYATKMLVHELNIHREKINQETFEFASNNTDKALMQSMIREEIDKKQEEQARDHVASAK</sequence>
<feature type="region of interest" description="Disordered" evidence="1">
    <location>
        <begin position="48"/>
        <end position="104"/>
    </location>
</feature>
<evidence type="ECO:0000313" key="3">
    <source>
        <dbReference type="Proteomes" id="UP000245207"/>
    </source>
</evidence>
<dbReference type="Gene3D" id="3.40.395.10">
    <property type="entry name" value="Adenoviral Proteinase, Chain A"/>
    <property type="match status" value="1"/>
</dbReference>